<keyword evidence="2" id="KW-1185">Reference proteome</keyword>
<dbReference type="STRING" id="576137.A0A1L7XD20"/>
<name>A0A1L7XD20_9HELO</name>
<organism evidence="1 2">
    <name type="scientific">Phialocephala subalpina</name>
    <dbReference type="NCBI Taxonomy" id="576137"/>
    <lineage>
        <taxon>Eukaryota</taxon>
        <taxon>Fungi</taxon>
        <taxon>Dikarya</taxon>
        <taxon>Ascomycota</taxon>
        <taxon>Pezizomycotina</taxon>
        <taxon>Leotiomycetes</taxon>
        <taxon>Helotiales</taxon>
        <taxon>Mollisiaceae</taxon>
        <taxon>Phialocephala</taxon>
        <taxon>Phialocephala fortinii species complex</taxon>
    </lineage>
</organism>
<gene>
    <name evidence="1" type="ORF">PAC_12837</name>
</gene>
<dbReference type="AlphaFoldDB" id="A0A1L7XD20"/>
<accession>A0A1L7XD20</accession>
<evidence type="ECO:0000313" key="2">
    <source>
        <dbReference type="Proteomes" id="UP000184330"/>
    </source>
</evidence>
<evidence type="ECO:0008006" key="3">
    <source>
        <dbReference type="Google" id="ProtNLM"/>
    </source>
</evidence>
<protein>
    <recommendedName>
        <fullName evidence="3">BTB domain-containing protein</fullName>
    </recommendedName>
</protein>
<dbReference type="OrthoDB" id="2129688at2759"/>
<reference evidence="1 2" key="1">
    <citation type="submission" date="2016-03" db="EMBL/GenBank/DDBJ databases">
        <authorList>
            <person name="Ploux O."/>
        </authorList>
    </citation>
    <scope>NUCLEOTIDE SEQUENCE [LARGE SCALE GENOMIC DNA]</scope>
    <source>
        <strain evidence="1 2">UAMH 11012</strain>
    </source>
</reference>
<dbReference type="Proteomes" id="UP000184330">
    <property type="component" value="Unassembled WGS sequence"/>
</dbReference>
<evidence type="ECO:0000313" key="1">
    <source>
        <dbReference type="EMBL" id="CZR62940.1"/>
    </source>
</evidence>
<proteinExistence type="predicted"/>
<dbReference type="PANTHER" id="PTHR38119:SF2">
    <property type="entry name" value="TRANSCRIPTION FACTOR DOMAIN-CONTAINING PROTEIN"/>
    <property type="match status" value="1"/>
</dbReference>
<sequence length="462" mass="52035">MDSQQLARHDFSQNSYAVQATNGSGSDSSALAPPVIPPYNPAPTRQSGFPMFHDGDVLIVSPTGKQWKLHSLILAQASPVLNKILATAEPAHLTKKDRDAGKTIFFKLEMIDDPKFKGVDPEGLRYKSFRSVGVSSRILTLPPNINGLGDKVGYNKIYDNFFRCMYNLKPEVQLDDDPLARCYIIDCTGLLQAAEFLGAIPVIRVVVEAHLLRLNQVLWHHISEKAENWIHIAAKLHSPLMFRECMIHLVGKYHLKDGINEDILRHPQHGDLGQQIWGLIELKAKELKDKKLHVERQLMEFYPYRMCHKEDATTVPGRAIYANDIYLWQSLSLCRQYFSSAFCANLHHRASDGGLAFYRTIGAADASYLRTVTLERFHTSFDMSAKGKVCLAAALETIKADLKPVVKDLLIDRSQATRTPDTPLFDHFTCTEVLDEELPWYEPPAQYKDEDLNMLGGENSGS</sequence>
<dbReference type="PANTHER" id="PTHR38119">
    <property type="entry name" value="BTB DOMAIN-CONTAINING PROTEIN-RELATED"/>
    <property type="match status" value="1"/>
</dbReference>
<dbReference type="EMBL" id="FJOG01000022">
    <property type="protein sequence ID" value="CZR62940.1"/>
    <property type="molecule type" value="Genomic_DNA"/>
</dbReference>